<dbReference type="PROSITE" id="PS51352">
    <property type="entry name" value="THIOREDOXIN_2"/>
    <property type="match status" value="1"/>
</dbReference>
<organism evidence="2 3">
    <name type="scientific">Durusdinium trenchii</name>
    <dbReference type="NCBI Taxonomy" id="1381693"/>
    <lineage>
        <taxon>Eukaryota</taxon>
        <taxon>Sar</taxon>
        <taxon>Alveolata</taxon>
        <taxon>Dinophyceae</taxon>
        <taxon>Suessiales</taxon>
        <taxon>Symbiodiniaceae</taxon>
        <taxon>Durusdinium</taxon>
    </lineage>
</organism>
<accession>A0ABP0J0Z8</accession>
<dbReference type="PANTHER" id="PTHR45815:SF3">
    <property type="entry name" value="PROTEIN DISULFIDE-ISOMERASE A6"/>
    <property type="match status" value="1"/>
</dbReference>
<reference evidence="2 3" key="1">
    <citation type="submission" date="2024-02" db="EMBL/GenBank/DDBJ databases">
        <authorList>
            <person name="Chen Y."/>
            <person name="Shah S."/>
            <person name="Dougan E. K."/>
            <person name="Thang M."/>
            <person name="Chan C."/>
        </authorList>
    </citation>
    <scope>NUCLEOTIDE SEQUENCE [LARGE SCALE GENOMIC DNA]</scope>
</reference>
<evidence type="ECO:0000259" key="1">
    <source>
        <dbReference type="PROSITE" id="PS51352"/>
    </source>
</evidence>
<dbReference type="Proteomes" id="UP001642484">
    <property type="component" value="Unassembled WGS sequence"/>
</dbReference>
<sequence length="368" mass="40602">MALSSRIRPWSRMQCPSSALVRRCVPCGRQVTPSRRWEMRPWTRHWLGDHFHFTDPTDRGAVSTPDAPGAVAPNEAPHVKAALDTEATPSADAGAGRMVEFFAQSCPHCRHLDPIWNDARHRWASTRPEETVSWQQKECYGANWAEGKDHDECMKEGIHSFPTVRFYSQSGDSVVDFTDERTPDKLIGFAAQQAAQPHAAGARGARIAPLEETRRHPGEDAAAALAEATPLKVVEYVAKSCPHCKSMEPIWNELKAATQQKDIIWEQKECFGEGWTPGKDLEECKRSDIQGFPTLKLFSSPTAAGEEFQGARSASSILKWVEQHAPQPTGVVADRALQAVQACVGPQLWMASSLCGPVLPPQSKASFL</sequence>
<dbReference type="PANTHER" id="PTHR45815">
    <property type="entry name" value="PROTEIN DISULFIDE-ISOMERASE A6"/>
    <property type="match status" value="1"/>
</dbReference>
<dbReference type="EMBL" id="CAXAMN010004158">
    <property type="protein sequence ID" value="CAK9008025.1"/>
    <property type="molecule type" value="Genomic_DNA"/>
</dbReference>
<evidence type="ECO:0000313" key="3">
    <source>
        <dbReference type="Proteomes" id="UP001642484"/>
    </source>
</evidence>
<dbReference type="Pfam" id="PF00085">
    <property type="entry name" value="Thioredoxin"/>
    <property type="match status" value="2"/>
</dbReference>
<dbReference type="InterPro" id="IPR036249">
    <property type="entry name" value="Thioredoxin-like_sf"/>
</dbReference>
<dbReference type="SUPFAM" id="SSF52833">
    <property type="entry name" value="Thioredoxin-like"/>
    <property type="match status" value="2"/>
</dbReference>
<feature type="domain" description="Thioredoxin" evidence="1">
    <location>
        <begin position="168"/>
        <end position="326"/>
    </location>
</feature>
<keyword evidence="3" id="KW-1185">Reference proteome</keyword>
<protein>
    <recommendedName>
        <fullName evidence="1">Thioredoxin domain-containing protein</fullName>
    </recommendedName>
</protein>
<proteinExistence type="predicted"/>
<comment type="caution">
    <text evidence="2">The sequence shown here is derived from an EMBL/GenBank/DDBJ whole genome shotgun (WGS) entry which is preliminary data.</text>
</comment>
<dbReference type="InterPro" id="IPR013766">
    <property type="entry name" value="Thioredoxin_domain"/>
</dbReference>
<evidence type="ECO:0000313" key="2">
    <source>
        <dbReference type="EMBL" id="CAK9008025.1"/>
    </source>
</evidence>
<name>A0ABP0J0Z8_9DINO</name>
<dbReference type="Gene3D" id="3.40.30.10">
    <property type="entry name" value="Glutaredoxin"/>
    <property type="match status" value="2"/>
</dbReference>
<gene>
    <name evidence="2" type="ORF">CCMP2556_LOCUS9089</name>
</gene>
<dbReference type="CDD" id="cd02961">
    <property type="entry name" value="PDI_a_family"/>
    <property type="match status" value="2"/>
</dbReference>